<dbReference type="EMBL" id="CP011127">
    <property type="protein sequence ID" value="AMU87099.1"/>
    <property type="molecule type" value="Genomic_DNA"/>
</dbReference>
<proteinExistence type="predicted"/>
<evidence type="ECO:0000313" key="2">
    <source>
        <dbReference type="EMBL" id="AMU87099.1"/>
    </source>
</evidence>
<evidence type="ECO:0000256" key="1">
    <source>
        <dbReference type="SAM" id="Phobius"/>
    </source>
</evidence>
<dbReference type="PATRIC" id="fig|61435.6.peg.716"/>
<accession>A0A142VBP5</accession>
<keyword evidence="1" id="KW-1133">Transmembrane helix</keyword>
<gene>
    <name evidence="2" type="ORF">Dm11a5_1273</name>
</gene>
<dbReference type="Proteomes" id="UP000076394">
    <property type="component" value="Chromosome"/>
</dbReference>
<keyword evidence="1" id="KW-0472">Membrane</keyword>
<name>A0A142VBP5_9CHLR</name>
<sequence length="77" mass="8327">MLVIATQPMLFMGRLGLLVLIFTSSVIAASAVMFRLLWLAVMIYGLPGGVIAYSIGLPVVVGLTHYMRTLKGRSQTT</sequence>
<organism evidence="2 3">
    <name type="scientific">Dehalococcoides mccartyi</name>
    <dbReference type="NCBI Taxonomy" id="61435"/>
    <lineage>
        <taxon>Bacteria</taxon>
        <taxon>Bacillati</taxon>
        <taxon>Chloroflexota</taxon>
        <taxon>Dehalococcoidia</taxon>
        <taxon>Dehalococcoidales</taxon>
        <taxon>Dehalococcoidaceae</taxon>
        <taxon>Dehalococcoides</taxon>
    </lineage>
</organism>
<evidence type="ECO:0000313" key="3">
    <source>
        <dbReference type="Proteomes" id="UP000076394"/>
    </source>
</evidence>
<feature type="transmembrane region" description="Helical" evidence="1">
    <location>
        <begin position="38"/>
        <end position="63"/>
    </location>
</feature>
<reference evidence="2 3" key="1">
    <citation type="submission" date="2015-03" db="EMBL/GenBank/DDBJ databases">
        <title>Genomic characterization of Dehalococcoides mccartyi strain 11a5, an unusal plasmid-containing chloroethene dechlorinator.</title>
        <authorList>
            <person name="Zhao S."/>
            <person name="Ding C."/>
            <person name="He J."/>
        </authorList>
    </citation>
    <scope>NUCLEOTIDE SEQUENCE [LARGE SCALE GENOMIC DNA]</scope>
    <source>
        <strain evidence="2 3">11a5</strain>
    </source>
</reference>
<dbReference type="AlphaFoldDB" id="A0A142VBP5"/>
<protein>
    <submittedName>
        <fullName evidence="2">Uncharacterized protein</fullName>
    </submittedName>
</protein>
<dbReference type="RefSeq" id="WP_011309799.1">
    <property type="nucleotide sequence ID" value="NZ_AP024514.1"/>
</dbReference>
<keyword evidence="1" id="KW-0812">Transmembrane</keyword>